<evidence type="ECO:0000313" key="6">
    <source>
        <dbReference type="EMBL" id="KAJ1983205.1"/>
    </source>
</evidence>
<evidence type="ECO:0000256" key="4">
    <source>
        <dbReference type="SAM" id="Phobius"/>
    </source>
</evidence>
<feature type="domain" description="PABS" evidence="5">
    <location>
        <begin position="83"/>
        <end position="143"/>
    </location>
</feature>
<dbReference type="InterPro" id="IPR037163">
    <property type="entry name" value="Spermidine_synt_N_sf"/>
</dbReference>
<dbReference type="EC" id="2.5.1.16" evidence="6"/>
<dbReference type="FunFam" id="2.30.140.10:FF:000001">
    <property type="entry name" value="SPE3p Spermidine synthase"/>
    <property type="match status" value="1"/>
</dbReference>
<sequence length="143" mass="15756">MQSRTPRRVLPSMLKALPVEVYPLVAVLSFAVMAGGTAGVHKLLTDPSLRRQGATGSFRHAREENTESVESKSGSVTASAIRDGWFHEYVASANGEAYLLKVKEVLHQEKTPYQDILVFESTNHGNVLVLDGIIQCTERDEFV</sequence>
<dbReference type="Proteomes" id="UP001151582">
    <property type="component" value="Unassembled WGS sequence"/>
</dbReference>
<accession>A0A9W8B8J0</accession>
<keyword evidence="2 3" id="KW-0808">Transferase</keyword>
<evidence type="ECO:0000313" key="7">
    <source>
        <dbReference type="Proteomes" id="UP001151582"/>
    </source>
</evidence>
<dbReference type="InterPro" id="IPR029063">
    <property type="entry name" value="SAM-dependent_MTases_sf"/>
</dbReference>
<name>A0A9W8B8J0_9FUNG</name>
<comment type="caution">
    <text evidence="6">The sequence shown here is derived from an EMBL/GenBank/DDBJ whole genome shotgun (WGS) entry which is preliminary data.</text>
</comment>
<evidence type="ECO:0000256" key="2">
    <source>
        <dbReference type="ARBA" id="ARBA00022679"/>
    </source>
</evidence>
<evidence type="ECO:0000256" key="3">
    <source>
        <dbReference type="PROSITE-ProRule" id="PRU00354"/>
    </source>
</evidence>
<gene>
    <name evidence="6" type="primary">SPE3_2</name>
    <name evidence="6" type="ORF">H4R34_001405</name>
</gene>
<dbReference type="OrthoDB" id="10250282at2759"/>
<dbReference type="GO" id="GO:0008295">
    <property type="term" value="P:spermidine biosynthetic process"/>
    <property type="evidence" value="ECO:0007669"/>
    <property type="project" value="TreeGrafter"/>
</dbReference>
<dbReference type="GO" id="GO:0005829">
    <property type="term" value="C:cytosol"/>
    <property type="evidence" value="ECO:0007669"/>
    <property type="project" value="TreeGrafter"/>
</dbReference>
<dbReference type="AlphaFoldDB" id="A0A9W8B8J0"/>
<dbReference type="PANTHER" id="PTHR11558">
    <property type="entry name" value="SPERMIDINE/SPERMINE SYNTHASE"/>
    <property type="match status" value="1"/>
</dbReference>
<reference evidence="6" key="1">
    <citation type="submission" date="2022-07" db="EMBL/GenBank/DDBJ databases">
        <title>Phylogenomic reconstructions and comparative analyses of Kickxellomycotina fungi.</title>
        <authorList>
            <person name="Reynolds N.K."/>
            <person name="Stajich J.E."/>
            <person name="Barry K."/>
            <person name="Grigoriev I.V."/>
            <person name="Crous P."/>
            <person name="Smith M.E."/>
        </authorList>
    </citation>
    <scope>NUCLEOTIDE SEQUENCE</scope>
    <source>
        <strain evidence="6">RSA 567</strain>
    </source>
</reference>
<keyword evidence="3" id="KW-0620">Polyamine biosynthesis</keyword>
<dbReference type="Gene3D" id="2.30.140.10">
    <property type="entry name" value="Spermidine synthase, tetramerisation domain"/>
    <property type="match status" value="1"/>
</dbReference>
<dbReference type="GO" id="GO:0004766">
    <property type="term" value="F:spermidine synthase activity"/>
    <property type="evidence" value="ECO:0007669"/>
    <property type="project" value="UniProtKB-EC"/>
</dbReference>
<feature type="transmembrane region" description="Helical" evidence="4">
    <location>
        <begin position="21"/>
        <end position="40"/>
    </location>
</feature>
<dbReference type="PROSITE" id="PS51006">
    <property type="entry name" value="PABS_2"/>
    <property type="match status" value="1"/>
</dbReference>
<keyword evidence="4" id="KW-0472">Membrane</keyword>
<keyword evidence="4" id="KW-0812">Transmembrane</keyword>
<dbReference type="PANTHER" id="PTHR11558:SF11">
    <property type="entry name" value="SPERMIDINE SYNTHASE"/>
    <property type="match status" value="1"/>
</dbReference>
<evidence type="ECO:0000259" key="5">
    <source>
        <dbReference type="PROSITE" id="PS51006"/>
    </source>
</evidence>
<dbReference type="InterPro" id="IPR001045">
    <property type="entry name" value="Spermi_synthase"/>
</dbReference>
<dbReference type="EMBL" id="JANBQB010000065">
    <property type="protein sequence ID" value="KAJ1983205.1"/>
    <property type="molecule type" value="Genomic_DNA"/>
</dbReference>
<comment type="caution">
    <text evidence="3">Lacks conserved residue(s) required for the propagation of feature annotation.</text>
</comment>
<protein>
    <submittedName>
        <fullName evidence="6">Putrescine aminopropyltransferase</fullName>
        <ecNumber evidence="6">2.5.1.16</ecNumber>
    </submittedName>
</protein>
<dbReference type="SUPFAM" id="SSF53335">
    <property type="entry name" value="S-adenosyl-L-methionine-dependent methyltransferases"/>
    <property type="match status" value="1"/>
</dbReference>
<evidence type="ECO:0000256" key="1">
    <source>
        <dbReference type="ARBA" id="ARBA00007867"/>
    </source>
</evidence>
<dbReference type="InterPro" id="IPR030374">
    <property type="entry name" value="PABS"/>
</dbReference>
<keyword evidence="4" id="KW-1133">Transmembrane helix</keyword>
<comment type="similarity">
    <text evidence="1">Belongs to the spermidine/spermine synthase family.</text>
</comment>
<proteinExistence type="inferred from homology"/>
<dbReference type="Pfam" id="PF17284">
    <property type="entry name" value="Spermine_synt_N"/>
    <property type="match status" value="1"/>
</dbReference>
<keyword evidence="7" id="KW-1185">Reference proteome</keyword>
<dbReference type="InterPro" id="IPR035246">
    <property type="entry name" value="Spermidine_synt_N"/>
</dbReference>
<organism evidence="6 7">
    <name type="scientific">Dimargaris verticillata</name>
    <dbReference type="NCBI Taxonomy" id="2761393"/>
    <lineage>
        <taxon>Eukaryota</taxon>
        <taxon>Fungi</taxon>
        <taxon>Fungi incertae sedis</taxon>
        <taxon>Zoopagomycota</taxon>
        <taxon>Kickxellomycotina</taxon>
        <taxon>Dimargaritomycetes</taxon>
        <taxon>Dimargaritales</taxon>
        <taxon>Dimargaritaceae</taxon>
        <taxon>Dimargaris</taxon>
    </lineage>
</organism>